<name>A0ACC2YVY9_9PEZI</name>
<protein>
    <submittedName>
        <fullName evidence="1">Uncharacterized protein</fullName>
    </submittedName>
</protein>
<proteinExistence type="predicted"/>
<reference evidence="1" key="1">
    <citation type="submission" date="2022-10" db="EMBL/GenBank/DDBJ databases">
        <title>Culturing micro-colonial fungi from biological soil crusts in the Mojave desert and describing Neophaeococcomyces mojavensis, and introducing the new genera and species Taxawa tesnikishii.</title>
        <authorList>
            <person name="Kurbessoian T."/>
            <person name="Stajich J.E."/>
        </authorList>
    </citation>
    <scope>NUCLEOTIDE SEQUENCE</scope>
    <source>
        <strain evidence="1">JES_115</strain>
    </source>
</reference>
<evidence type="ECO:0000313" key="2">
    <source>
        <dbReference type="Proteomes" id="UP001172680"/>
    </source>
</evidence>
<dbReference type="EMBL" id="JAPDRP010000019">
    <property type="protein sequence ID" value="KAJ9639460.1"/>
    <property type="molecule type" value="Genomic_DNA"/>
</dbReference>
<accession>A0ACC2YVY9</accession>
<organism evidence="1 2">
    <name type="scientific">Coniosporium tulheliwenetii</name>
    <dbReference type="NCBI Taxonomy" id="3383036"/>
    <lineage>
        <taxon>Eukaryota</taxon>
        <taxon>Fungi</taxon>
        <taxon>Dikarya</taxon>
        <taxon>Ascomycota</taxon>
        <taxon>Pezizomycotina</taxon>
        <taxon>Dothideomycetes</taxon>
        <taxon>Dothideomycetes incertae sedis</taxon>
        <taxon>Coniosporium</taxon>
    </lineage>
</organism>
<keyword evidence="2" id="KW-1185">Reference proteome</keyword>
<comment type="caution">
    <text evidence="1">The sequence shown here is derived from an EMBL/GenBank/DDBJ whole genome shotgun (WGS) entry which is preliminary data.</text>
</comment>
<evidence type="ECO:0000313" key="1">
    <source>
        <dbReference type="EMBL" id="KAJ9639460.1"/>
    </source>
</evidence>
<dbReference type="Proteomes" id="UP001172680">
    <property type="component" value="Unassembled WGS sequence"/>
</dbReference>
<sequence length="198" mass="22302">MAPPASRALAALKVPAKTQSSTQRIENWSAQGNSINIGDHDRIEQIWSSSKGCRWTSALHPIWSALYLASIGQGDALVLDQDALEDVNDELLIPRDTSKQLEFACRYFIQVSLLIRPGRSTDNQIRVETTTPRNRHLRFCLATQKEANALSRRIDYNTSTEQCIRLMANEHGALNTTPYNKVYFGRAELLDRPDADMD</sequence>
<gene>
    <name evidence="1" type="ORF">H2199_006493</name>
</gene>